<organism evidence="1 2">
    <name type="scientific">Variovorax humicola</name>
    <dbReference type="NCBI Taxonomy" id="1769758"/>
    <lineage>
        <taxon>Bacteria</taxon>
        <taxon>Pseudomonadati</taxon>
        <taxon>Pseudomonadota</taxon>
        <taxon>Betaproteobacteria</taxon>
        <taxon>Burkholderiales</taxon>
        <taxon>Comamonadaceae</taxon>
        <taxon>Variovorax</taxon>
    </lineage>
</organism>
<keyword evidence="2" id="KW-1185">Reference proteome</keyword>
<dbReference type="RefSeq" id="WP_340363765.1">
    <property type="nucleotide sequence ID" value="NZ_JBBKZV010000005.1"/>
</dbReference>
<protein>
    <submittedName>
        <fullName evidence="1">Uncharacterized protein</fullName>
    </submittedName>
</protein>
<comment type="caution">
    <text evidence="1">The sequence shown here is derived from an EMBL/GenBank/DDBJ whole genome shotgun (WGS) entry which is preliminary data.</text>
</comment>
<gene>
    <name evidence="1" type="ORF">WKW80_11910</name>
</gene>
<evidence type="ECO:0000313" key="2">
    <source>
        <dbReference type="Proteomes" id="UP001363010"/>
    </source>
</evidence>
<dbReference type="Proteomes" id="UP001363010">
    <property type="component" value="Unassembled WGS sequence"/>
</dbReference>
<accession>A0ABU8VY31</accession>
<reference evidence="1 2" key="1">
    <citation type="submission" date="2024-03" db="EMBL/GenBank/DDBJ databases">
        <title>Novel species of the genus Variovorax.</title>
        <authorList>
            <person name="Liu Q."/>
            <person name="Xin Y.-H."/>
        </authorList>
    </citation>
    <scope>NUCLEOTIDE SEQUENCE [LARGE SCALE GENOMIC DNA]</scope>
    <source>
        <strain evidence="1 2">KACC 18501</strain>
    </source>
</reference>
<evidence type="ECO:0000313" key="1">
    <source>
        <dbReference type="EMBL" id="MEJ8822731.1"/>
    </source>
</evidence>
<name>A0ABU8VY31_9BURK</name>
<sequence>MSVEFLRQIAASPLPKSYAAPKDIDAVRILRQAGLVIASVDEPPLAAARVLAITEKGRIELLRFHYPEARPNQGPAKASWLQIAAQRAREAITTSHRRDPTP</sequence>
<dbReference type="EMBL" id="JBBKZV010000005">
    <property type="protein sequence ID" value="MEJ8822731.1"/>
    <property type="molecule type" value="Genomic_DNA"/>
</dbReference>
<proteinExistence type="predicted"/>